<name>A0ACC0MYA4_RHOML</name>
<reference evidence="1" key="1">
    <citation type="submission" date="2022-02" db="EMBL/GenBank/DDBJ databases">
        <title>Plant Genome Project.</title>
        <authorList>
            <person name="Zhang R.-G."/>
        </authorList>
    </citation>
    <scope>NUCLEOTIDE SEQUENCE</scope>
    <source>
        <strain evidence="1">AT1</strain>
    </source>
</reference>
<gene>
    <name evidence="1" type="ORF">RHMOL_Rhmol07G0043800</name>
</gene>
<protein>
    <submittedName>
        <fullName evidence="1">Uncharacterized protein</fullName>
    </submittedName>
</protein>
<sequence length="62" mass="7146">MVVPWKYRILMRTSVTQKSSLDLLSEAPQDQLMCICSVNMKGKMTTQMLSRLTQDKVLIIQN</sequence>
<dbReference type="EMBL" id="CM046394">
    <property type="protein sequence ID" value="KAI8545492.1"/>
    <property type="molecule type" value="Genomic_DNA"/>
</dbReference>
<dbReference type="Proteomes" id="UP001062846">
    <property type="component" value="Chromosome 7"/>
</dbReference>
<keyword evidence="2" id="KW-1185">Reference proteome</keyword>
<accession>A0ACC0MYA4</accession>
<proteinExistence type="predicted"/>
<comment type="caution">
    <text evidence="1">The sequence shown here is derived from an EMBL/GenBank/DDBJ whole genome shotgun (WGS) entry which is preliminary data.</text>
</comment>
<organism evidence="1 2">
    <name type="scientific">Rhododendron molle</name>
    <name type="common">Chinese azalea</name>
    <name type="synonym">Azalea mollis</name>
    <dbReference type="NCBI Taxonomy" id="49168"/>
    <lineage>
        <taxon>Eukaryota</taxon>
        <taxon>Viridiplantae</taxon>
        <taxon>Streptophyta</taxon>
        <taxon>Embryophyta</taxon>
        <taxon>Tracheophyta</taxon>
        <taxon>Spermatophyta</taxon>
        <taxon>Magnoliopsida</taxon>
        <taxon>eudicotyledons</taxon>
        <taxon>Gunneridae</taxon>
        <taxon>Pentapetalae</taxon>
        <taxon>asterids</taxon>
        <taxon>Ericales</taxon>
        <taxon>Ericaceae</taxon>
        <taxon>Ericoideae</taxon>
        <taxon>Rhodoreae</taxon>
        <taxon>Rhododendron</taxon>
    </lineage>
</organism>
<evidence type="ECO:0000313" key="2">
    <source>
        <dbReference type="Proteomes" id="UP001062846"/>
    </source>
</evidence>
<evidence type="ECO:0000313" key="1">
    <source>
        <dbReference type="EMBL" id="KAI8545492.1"/>
    </source>
</evidence>